<reference evidence="1" key="1">
    <citation type="journal article" date="2013" name="J. Plant Res.">
        <title>Effect of fungi and light on seed germination of three Opuntia species from semiarid lands of central Mexico.</title>
        <authorList>
            <person name="Delgado-Sanchez P."/>
            <person name="Jimenez-Bremont J.F."/>
            <person name="Guerrero-Gonzalez Mde L."/>
            <person name="Flores J."/>
        </authorList>
    </citation>
    <scope>NUCLEOTIDE SEQUENCE</scope>
    <source>
        <tissue evidence="1">Cladode</tissue>
    </source>
</reference>
<reference evidence="1" key="2">
    <citation type="submission" date="2020-07" db="EMBL/GenBank/DDBJ databases">
        <authorList>
            <person name="Vera ALvarez R."/>
            <person name="Arias-Moreno D.M."/>
            <person name="Jimenez-Jacinto V."/>
            <person name="Jimenez-Bremont J.F."/>
            <person name="Swaminathan K."/>
            <person name="Moose S.P."/>
            <person name="Guerrero-Gonzalez M.L."/>
            <person name="Marino-Ramirez L."/>
            <person name="Landsman D."/>
            <person name="Rodriguez-Kessler M."/>
            <person name="Delgado-Sanchez P."/>
        </authorList>
    </citation>
    <scope>NUCLEOTIDE SEQUENCE</scope>
    <source>
        <tissue evidence="1">Cladode</tissue>
    </source>
</reference>
<proteinExistence type="predicted"/>
<organism evidence="1">
    <name type="scientific">Opuntia streptacantha</name>
    <name type="common">Prickly pear cactus</name>
    <name type="synonym">Opuntia cardona</name>
    <dbReference type="NCBI Taxonomy" id="393608"/>
    <lineage>
        <taxon>Eukaryota</taxon>
        <taxon>Viridiplantae</taxon>
        <taxon>Streptophyta</taxon>
        <taxon>Embryophyta</taxon>
        <taxon>Tracheophyta</taxon>
        <taxon>Spermatophyta</taxon>
        <taxon>Magnoliopsida</taxon>
        <taxon>eudicotyledons</taxon>
        <taxon>Gunneridae</taxon>
        <taxon>Pentapetalae</taxon>
        <taxon>Caryophyllales</taxon>
        <taxon>Cactineae</taxon>
        <taxon>Cactaceae</taxon>
        <taxon>Opuntioideae</taxon>
        <taxon>Opuntia</taxon>
    </lineage>
</organism>
<evidence type="ECO:0000313" key="1">
    <source>
        <dbReference type="EMBL" id="MBA4642547.1"/>
    </source>
</evidence>
<accession>A0A7C9DII8</accession>
<name>A0A7C9DII8_OPUST</name>
<dbReference type="AlphaFoldDB" id="A0A7C9DII8"/>
<protein>
    <submittedName>
        <fullName evidence="1">Uncharacterized protein</fullName>
    </submittedName>
</protein>
<dbReference type="EMBL" id="GISG01128986">
    <property type="protein sequence ID" value="MBA4642547.1"/>
    <property type="molecule type" value="Transcribed_RNA"/>
</dbReference>
<sequence>MKSRLIVEDHGKVIRVTTILMDFKHEIISRKVAWHPKVRHVELRISLQLFLHPTFGHAFQCLNAENEIKITVCCTVCQYHCCSILTALCRQARHLVACTTSKSSSEEFAY</sequence>